<accession>A0AAD9T0L5</accession>
<dbReference type="Gene3D" id="3.50.50.60">
    <property type="entry name" value="FAD/NAD(P)-binding domain"/>
    <property type="match status" value="1"/>
</dbReference>
<dbReference type="GO" id="GO:0004729">
    <property type="term" value="F:oxygen-dependent protoporphyrinogen oxidase activity"/>
    <property type="evidence" value="ECO:0007669"/>
    <property type="project" value="UniProtKB-UniRule"/>
</dbReference>
<comment type="pathway">
    <text evidence="2 11">Porphyrin-containing compound metabolism; protoporphyrin-IX biosynthesis; protoporphyrin-IX from protoporphyrinogen-IX: step 1/1.</text>
</comment>
<comment type="function">
    <text evidence="1 11">Catalyzes the 6-electron oxidation of protoporphyrinogen-IX to form protoporphyrin-IX.</text>
</comment>
<dbReference type="InterPro" id="IPR002937">
    <property type="entry name" value="Amino_oxidase"/>
</dbReference>
<keyword evidence="5 11" id="KW-0285">Flavoprotein</keyword>
<evidence type="ECO:0000256" key="2">
    <source>
        <dbReference type="ARBA" id="ARBA00005073"/>
    </source>
</evidence>
<evidence type="ECO:0000256" key="12">
    <source>
        <dbReference type="SAM" id="MobiDB-lite"/>
    </source>
</evidence>
<dbReference type="PANTHER" id="PTHR42923:SF3">
    <property type="entry name" value="PROTOPORPHYRINOGEN OXIDASE"/>
    <property type="match status" value="1"/>
</dbReference>
<dbReference type="InterPro" id="IPR050464">
    <property type="entry name" value="Zeta_carotene_desat/Oxidored"/>
</dbReference>
<keyword evidence="15" id="KW-1185">Reference proteome</keyword>
<dbReference type="InterPro" id="IPR036188">
    <property type="entry name" value="FAD/NAD-bd_sf"/>
</dbReference>
<dbReference type="SUPFAM" id="SSF51905">
    <property type="entry name" value="FAD/NAD(P)-binding domain"/>
    <property type="match status" value="1"/>
</dbReference>
<dbReference type="NCBIfam" id="TIGR00562">
    <property type="entry name" value="proto_IX_ox"/>
    <property type="match status" value="1"/>
</dbReference>
<dbReference type="Pfam" id="PF01593">
    <property type="entry name" value="Amino_oxidase"/>
    <property type="match status" value="1"/>
</dbReference>
<evidence type="ECO:0000256" key="10">
    <source>
        <dbReference type="ARBA" id="ARBA00047554"/>
    </source>
</evidence>
<keyword evidence="9 11" id="KW-0627">Porphyrin biosynthesis</keyword>
<dbReference type="EC" id="1.3.3.4" evidence="4 11"/>
<dbReference type="SUPFAM" id="SSF54373">
    <property type="entry name" value="FAD-linked reductases, C-terminal domain"/>
    <property type="match status" value="1"/>
</dbReference>
<dbReference type="PANTHER" id="PTHR42923">
    <property type="entry name" value="PROTOPORPHYRINOGEN OXIDASE"/>
    <property type="match status" value="1"/>
</dbReference>
<dbReference type="GO" id="GO:0006782">
    <property type="term" value="P:protoporphyrinogen IX biosynthetic process"/>
    <property type="evidence" value="ECO:0007669"/>
    <property type="project" value="UniProtKB-UniRule"/>
</dbReference>
<dbReference type="Proteomes" id="UP001285354">
    <property type="component" value="Unassembled WGS sequence"/>
</dbReference>
<gene>
    <name evidence="14" type="ORF">QTJ16_004337</name>
</gene>
<feature type="domain" description="Amine oxidase" evidence="13">
    <location>
        <begin position="114"/>
        <end position="594"/>
    </location>
</feature>
<evidence type="ECO:0000259" key="13">
    <source>
        <dbReference type="Pfam" id="PF01593"/>
    </source>
</evidence>
<organism evidence="14 15">
    <name type="scientific">Diplocarpon rosae</name>
    <dbReference type="NCBI Taxonomy" id="946125"/>
    <lineage>
        <taxon>Eukaryota</taxon>
        <taxon>Fungi</taxon>
        <taxon>Dikarya</taxon>
        <taxon>Ascomycota</taxon>
        <taxon>Pezizomycotina</taxon>
        <taxon>Leotiomycetes</taxon>
        <taxon>Helotiales</taxon>
        <taxon>Drepanopezizaceae</taxon>
        <taxon>Diplocarpon</taxon>
    </lineage>
</organism>
<comment type="catalytic activity">
    <reaction evidence="10 11">
        <text>protoporphyrinogen IX + 3 O2 = protoporphyrin IX + 3 H2O2</text>
        <dbReference type="Rhea" id="RHEA:25576"/>
        <dbReference type="ChEBI" id="CHEBI:15379"/>
        <dbReference type="ChEBI" id="CHEBI:16240"/>
        <dbReference type="ChEBI" id="CHEBI:57306"/>
        <dbReference type="ChEBI" id="CHEBI:57307"/>
        <dbReference type="EC" id="1.3.3.4"/>
    </reaction>
</comment>
<comment type="caution">
    <text evidence="14">The sequence shown here is derived from an EMBL/GenBank/DDBJ whole genome shotgun (WGS) entry which is preliminary data.</text>
</comment>
<evidence type="ECO:0000256" key="9">
    <source>
        <dbReference type="ARBA" id="ARBA00023244"/>
    </source>
</evidence>
<dbReference type="InterPro" id="IPR004572">
    <property type="entry name" value="Protoporphyrinogen_oxidase"/>
</dbReference>
<dbReference type="GO" id="GO:0005743">
    <property type="term" value="C:mitochondrial inner membrane"/>
    <property type="evidence" value="ECO:0007669"/>
    <property type="project" value="UniProtKB-SubCell"/>
</dbReference>
<evidence type="ECO:0000256" key="6">
    <source>
        <dbReference type="ARBA" id="ARBA00022827"/>
    </source>
</evidence>
<reference evidence="14" key="1">
    <citation type="submission" date="2023-06" db="EMBL/GenBank/DDBJ databases">
        <title>Draft genome of Marssonina rosae.</title>
        <authorList>
            <person name="Cheng Q."/>
        </authorList>
    </citation>
    <scope>NUCLEOTIDE SEQUENCE</scope>
    <source>
        <strain evidence="14">R4</strain>
    </source>
</reference>
<evidence type="ECO:0000256" key="7">
    <source>
        <dbReference type="ARBA" id="ARBA00023002"/>
    </source>
</evidence>
<evidence type="ECO:0000256" key="5">
    <source>
        <dbReference type="ARBA" id="ARBA00022630"/>
    </source>
</evidence>
<comment type="cofactor">
    <cofactor evidence="11">
        <name>FAD</name>
        <dbReference type="ChEBI" id="CHEBI:57692"/>
    </cofactor>
    <text evidence="11">Binds 1 FAD per subunit.</text>
</comment>
<comment type="similarity">
    <text evidence="3 11">Belongs to the protoporphyrinogen/coproporphyrinogen oxidase family. Protoporphyrinogen oxidase subfamily.</text>
</comment>
<evidence type="ECO:0000313" key="15">
    <source>
        <dbReference type="Proteomes" id="UP001285354"/>
    </source>
</evidence>
<sequence length="634" mass="69091">MPPQLSEHVVVNLLRPSYTAPQCQASRLRQQRLQKRCSRALSTIGPQPRPRHRLGSRSSTPACASSALLAHPGTTSPNPGSSPVAARAVGFATAHSLPGRQAEPPRIAVLGGGITGLASAHYLARESPTAKITLYEASERLGGWLQSQLLHVGDETVLFESGPRTLRPHTPAGYATIEMIQELGLEKEMLITRNDSVAHANRFVYYPDHLVKMPGPGQDVPDLVWRILTEPVFKGLCWGALTEWFRDNRLKKLDDESVGSFLARRLGSEDPGDNLVSAVLHGIYAGDIYQLSMKSLMPMVWHMEGLEDTLTDANFRYGRQGLKLVSKSDVSLHNEVFPKINVSIADALRGASVYSFKGGIGSLSVALEKSLRANPNVEFKLEAGVTSVEYDGESDGVKIQTSTTQPPTIYTKAISTLSSRTLSTLTSAALPTLAQSPSVTVMVVNLYYTSPHILPAHGFGYLIPRSIPFEQNPEYALGVVFDSDAVQGQDTAAGTKVTVMLGGHWWDSFSAYPDEEEATHMARAVLHRHLQITDRPAAVRVSLQKDCIPQYTVGHDKRMSVAHHDLMRAFRGKLGVAGNSYSGVGLNDCVRAARQLVLGMKRGDVVTGLEDFGRKDLWVKVSTSESGWNAEESR</sequence>
<evidence type="ECO:0000313" key="14">
    <source>
        <dbReference type="EMBL" id="KAK2626075.1"/>
    </source>
</evidence>
<proteinExistence type="inferred from homology"/>
<evidence type="ECO:0000256" key="1">
    <source>
        <dbReference type="ARBA" id="ARBA00002600"/>
    </source>
</evidence>
<comment type="subcellular location">
    <subcellularLocation>
        <location evidence="11">Mitochondrion inner membrane</location>
    </subcellularLocation>
</comment>
<protein>
    <recommendedName>
        <fullName evidence="4 11">Protoporphyrinogen oxidase</fullName>
        <ecNumber evidence="4 11">1.3.3.4</ecNumber>
    </recommendedName>
</protein>
<keyword evidence="7 11" id="KW-0560">Oxidoreductase</keyword>
<dbReference type="AlphaFoldDB" id="A0AAD9T0L5"/>
<evidence type="ECO:0000256" key="3">
    <source>
        <dbReference type="ARBA" id="ARBA00010551"/>
    </source>
</evidence>
<evidence type="ECO:0000256" key="4">
    <source>
        <dbReference type="ARBA" id="ARBA00012867"/>
    </source>
</evidence>
<name>A0AAD9T0L5_9HELO</name>
<keyword evidence="6 11" id="KW-0274">FAD</keyword>
<keyword evidence="8 11" id="KW-0350">Heme biosynthesis</keyword>
<evidence type="ECO:0000256" key="8">
    <source>
        <dbReference type="ARBA" id="ARBA00023133"/>
    </source>
</evidence>
<dbReference type="EMBL" id="JAUBYV010000006">
    <property type="protein sequence ID" value="KAK2626075.1"/>
    <property type="molecule type" value="Genomic_DNA"/>
</dbReference>
<evidence type="ECO:0000256" key="11">
    <source>
        <dbReference type="RuleBase" id="RU367069"/>
    </source>
</evidence>
<feature type="region of interest" description="Disordered" evidence="12">
    <location>
        <begin position="40"/>
        <end position="62"/>
    </location>
</feature>